<feature type="domain" description="RRM" evidence="4">
    <location>
        <begin position="76"/>
        <end position="154"/>
    </location>
</feature>
<dbReference type="SUPFAM" id="SSF54928">
    <property type="entry name" value="RNA-binding domain, RBD"/>
    <property type="match status" value="1"/>
</dbReference>
<evidence type="ECO:0000256" key="3">
    <source>
        <dbReference type="SAM" id="MobiDB-lite"/>
    </source>
</evidence>
<feature type="compositionally biased region" description="Basic residues" evidence="3">
    <location>
        <begin position="234"/>
        <end position="244"/>
    </location>
</feature>
<proteinExistence type="predicted"/>
<feature type="compositionally biased region" description="Basic and acidic residues" evidence="3">
    <location>
        <begin position="215"/>
        <end position="233"/>
    </location>
</feature>
<organism evidence="5 6">
    <name type="scientific">Coccomyxa viridis</name>
    <dbReference type="NCBI Taxonomy" id="1274662"/>
    <lineage>
        <taxon>Eukaryota</taxon>
        <taxon>Viridiplantae</taxon>
        <taxon>Chlorophyta</taxon>
        <taxon>core chlorophytes</taxon>
        <taxon>Trebouxiophyceae</taxon>
        <taxon>Trebouxiophyceae incertae sedis</taxon>
        <taxon>Coccomyxaceae</taxon>
        <taxon>Coccomyxa</taxon>
    </lineage>
</organism>
<accession>A0ABP1FV61</accession>
<feature type="region of interest" description="Disordered" evidence="3">
    <location>
        <begin position="415"/>
        <end position="448"/>
    </location>
</feature>
<feature type="region of interest" description="Disordered" evidence="3">
    <location>
        <begin position="1"/>
        <end position="83"/>
    </location>
</feature>
<feature type="compositionally biased region" description="Basic and acidic residues" evidence="3">
    <location>
        <begin position="24"/>
        <end position="33"/>
    </location>
</feature>
<protein>
    <submittedName>
        <fullName evidence="5">G5252 protein</fullName>
    </submittedName>
</protein>
<feature type="compositionally biased region" description="Basic residues" evidence="3">
    <location>
        <begin position="46"/>
        <end position="57"/>
    </location>
</feature>
<sequence>MVPLPEAVEPLTPQVKTGSLVQAETRKRPRAETDMASPQRYGRSPSRSRSHSPRSRGPRSPDRETPRSGGREDNVGSIFVGNLPADLSDRRLREFFSEYGTILSVKLVYNPETGKPKGFGFVKFEDPRDAEDAIDQANGKSLDGRALKVNTARYGGNSGRGRGDFHFGNRGGFRGDFRGGYRGGRGRGSGRDYRIEYRNGNGYNNERPYSPGRYAGERYSPDRYSPDPADEPRRHRSASPHRGRDRSPGGASKPARVEKAHSSSSGSSDTESKQTDQILDGPPTTGDIKRRRQQNGGAVPAPEDPALKKEVELLHRREEELTARLAALDAELATARSSKADLMAQVAELKRSVQRSEEAAAQFKKWLKALSDHSRNLLGAKAALAAAETTAKGYEEDLSIFLEEADTFLLADKPRKKRRHLKNEEATNAAEDVVMEGQAEGEARPQAEDVLLLEEPPAEEDAPDMAANFKPGIKFKLAAA</sequence>
<name>A0ABP1FV61_9CHLO</name>
<feature type="compositionally biased region" description="Basic and acidic residues" evidence="3">
    <location>
        <begin position="59"/>
        <end position="74"/>
    </location>
</feature>
<dbReference type="PROSITE" id="PS50102">
    <property type="entry name" value="RRM"/>
    <property type="match status" value="1"/>
</dbReference>
<evidence type="ECO:0000313" key="6">
    <source>
        <dbReference type="Proteomes" id="UP001497392"/>
    </source>
</evidence>
<gene>
    <name evidence="5" type="primary">g5252</name>
    <name evidence="5" type="ORF">VP750_LOCUS4488</name>
</gene>
<evidence type="ECO:0000256" key="2">
    <source>
        <dbReference type="SAM" id="Coils"/>
    </source>
</evidence>
<dbReference type="InterPro" id="IPR012677">
    <property type="entry name" value="Nucleotide-bd_a/b_plait_sf"/>
</dbReference>
<dbReference type="Gene3D" id="3.30.70.330">
    <property type="match status" value="1"/>
</dbReference>
<keyword evidence="1" id="KW-0694">RNA-binding</keyword>
<dbReference type="InterPro" id="IPR000504">
    <property type="entry name" value="RRM_dom"/>
</dbReference>
<dbReference type="InterPro" id="IPR050441">
    <property type="entry name" value="RBM"/>
</dbReference>
<evidence type="ECO:0000256" key="1">
    <source>
        <dbReference type="PROSITE-ProRule" id="PRU00176"/>
    </source>
</evidence>
<evidence type="ECO:0000259" key="4">
    <source>
        <dbReference type="PROSITE" id="PS50102"/>
    </source>
</evidence>
<reference evidence="5 6" key="1">
    <citation type="submission" date="2024-06" db="EMBL/GenBank/DDBJ databases">
        <authorList>
            <person name="Kraege A."/>
            <person name="Thomma B."/>
        </authorList>
    </citation>
    <scope>NUCLEOTIDE SEQUENCE [LARGE SCALE GENOMIC DNA]</scope>
</reference>
<feature type="coiled-coil region" evidence="2">
    <location>
        <begin position="311"/>
        <end position="359"/>
    </location>
</feature>
<keyword evidence="6" id="KW-1185">Reference proteome</keyword>
<dbReference type="EMBL" id="CAXHTA020000007">
    <property type="protein sequence ID" value="CAL5222829.1"/>
    <property type="molecule type" value="Genomic_DNA"/>
</dbReference>
<keyword evidence="2" id="KW-0175">Coiled coil</keyword>
<evidence type="ECO:0000313" key="5">
    <source>
        <dbReference type="EMBL" id="CAL5222829.1"/>
    </source>
</evidence>
<dbReference type="SMART" id="SM00360">
    <property type="entry name" value="RRM"/>
    <property type="match status" value="1"/>
</dbReference>
<comment type="caution">
    <text evidence="5">The sequence shown here is derived from an EMBL/GenBank/DDBJ whole genome shotgun (WGS) entry which is preliminary data.</text>
</comment>
<dbReference type="PANTHER" id="PTHR48034">
    <property type="entry name" value="TRANSFORMER-2 SEX-DETERMINING PROTEIN-RELATED"/>
    <property type="match status" value="1"/>
</dbReference>
<feature type="region of interest" description="Disordered" evidence="3">
    <location>
        <begin position="176"/>
        <end position="307"/>
    </location>
</feature>
<dbReference type="InterPro" id="IPR035979">
    <property type="entry name" value="RBD_domain_sf"/>
</dbReference>
<dbReference type="Pfam" id="PF00076">
    <property type="entry name" value="RRM_1"/>
    <property type="match status" value="1"/>
</dbReference>
<dbReference type="Proteomes" id="UP001497392">
    <property type="component" value="Unassembled WGS sequence"/>
</dbReference>